<dbReference type="Pfam" id="PF00196">
    <property type="entry name" value="GerE"/>
    <property type="match status" value="1"/>
</dbReference>
<comment type="caution">
    <text evidence="2">The sequence shown here is derived from an EMBL/GenBank/DDBJ whole genome shotgun (WGS) entry which is preliminary data.</text>
</comment>
<reference evidence="2 3" key="1">
    <citation type="journal article" date="2014" name="Antonie Van Leeuwenhoek">
        <title>Roseivivax atlanticus sp. nov., isolated from surface seawater of the Atlantic Ocean.</title>
        <authorList>
            <person name="Li G."/>
            <person name="Lai Q."/>
            <person name="Liu X."/>
            <person name="Sun F."/>
            <person name="Shao Z."/>
        </authorList>
    </citation>
    <scope>NUCLEOTIDE SEQUENCE [LARGE SCALE GENOMIC DNA]</scope>
    <source>
        <strain evidence="2 3">22II-s10s</strain>
    </source>
</reference>
<dbReference type="STRING" id="1379903.ATO8_11359"/>
<evidence type="ECO:0000259" key="1">
    <source>
        <dbReference type="SMART" id="SM00421"/>
    </source>
</evidence>
<dbReference type="InterPro" id="IPR016032">
    <property type="entry name" value="Sig_transdc_resp-reg_C-effctor"/>
</dbReference>
<feature type="domain" description="HTH luxR-type" evidence="1">
    <location>
        <begin position="185"/>
        <end position="242"/>
    </location>
</feature>
<gene>
    <name evidence="2" type="ORF">ATO8_11359</name>
</gene>
<dbReference type="Gene3D" id="1.10.10.10">
    <property type="entry name" value="Winged helix-like DNA-binding domain superfamily/Winged helix DNA-binding domain"/>
    <property type="match status" value="1"/>
</dbReference>
<dbReference type="EMBL" id="AQQW01000006">
    <property type="protein sequence ID" value="ETW12612.1"/>
    <property type="molecule type" value="Genomic_DNA"/>
</dbReference>
<protein>
    <submittedName>
        <fullName evidence="2">Transcriptional regulator, LuxR family protein</fullName>
    </submittedName>
</protein>
<keyword evidence="3" id="KW-1185">Reference proteome</keyword>
<dbReference type="SUPFAM" id="SSF46894">
    <property type="entry name" value="C-terminal effector domain of the bipartite response regulators"/>
    <property type="match status" value="1"/>
</dbReference>
<sequence>MAAWVRAAHGATALPVALRKLGEVFDAPVVRLCRLRHADPARPQYVVSHDATANLSEAGAPASCAAAVLGPYLGTAREGSIWPADTQEFHDLPRLQTALRARRLAATVVVPICQGARVSDYLEMHFAHPLSGPETDEIEALAAILSEAWKDRAPGILLTTVERDTRRGPAAARPDTADPLAMANPYRLSRAEYRVCLLLRQGLTRDGLQGALAISRSTLNTHLQNIYAKTGVPSQADLVHLLMRDAAGHDLRGRAAHVA</sequence>
<evidence type="ECO:0000313" key="2">
    <source>
        <dbReference type="EMBL" id="ETW12612.1"/>
    </source>
</evidence>
<dbReference type="InterPro" id="IPR000792">
    <property type="entry name" value="Tscrpt_reg_LuxR_C"/>
</dbReference>
<proteinExistence type="predicted"/>
<evidence type="ECO:0000313" key="3">
    <source>
        <dbReference type="Proteomes" id="UP000019063"/>
    </source>
</evidence>
<dbReference type="eggNOG" id="COG2197">
    <property type="taxonomic scope" value="Bacteria"/>
</dbReference>
<dbReference type="Proteomes" id="UP000019063">
    <property type="component" value="Unassembled WGS sequence"/>
</dbReference>
<dbReference type="AlphaFoldDB" id="W4HIP3"/>
<name>W4HIP3_9RHOB</name>
<accession>W4HIP3</accession>
<dbReference type="InterPro" id="IPR036388">
    <property type="entry name" value="WH-like_DNA-bd_sf"/>
</dbReference>
<organism evidence="2 3">
    <name type="scientific">Roseivivax marinus</name>
    <dbReference type="NCBI Taxonomy" id="1379903"/>
    <lineage>
        <taxon>Bacteria</taxon>
        <taxon>Pseudomonadati</taxon>
        <taxon>Pseudomonadota</taxon>
        <taxon>Alphaproteobacteria</taxon>
        <taxon>Rhodobacterales</taxon>
        <taxon>Roseobacteraceae</taxon>
        <taxon>Roseivivax</taxon>
    </lineage>
</organism>
<dbReference type="GO" id="GO:0003677">
    <property type="term" value="F:DNA binding"/>
    <property type="evidence" value="ECO:0007669"/>
    <property type="project" value="InterPro"/>
</dbReference>
<dbReference type="GO" id="GO:0006355">
    <property type="term" value="P:regulation of DNA-templated transcription"/>
    <property type="evidence" value="ECO:0007669"/>
    <property type="project" value="InterPro"/>
</dbReference>
<dbReference type="SMART" id="SM00421">
    <property type="entry name" value="HTH_LUXR"/>
    <property type="match status" value="1"/>
</dbReference>